<dbReference type="RefSeq" id="WP_002682794.1">
    <property type="nucleotide sequence ID" value="NZ_JH600070.1"/>
</dbReference>
<proteinExistence type="predicted"/>
<reference evidence="2 3" key="1">
    <citation type="submission" date="2011-11" db="EMBL/GenBank/DDBJ databases">
        <title>Improved High-Quality Draft sequence of Beggiatoa alba B18lD.</title>
        <authorList>
            <consortium name="US DOE Joint Genome Institute"/>
            <person name="Lucas S."/>
            <person name="Han J."/>
            <person name="Lapidus A."/>
            <person name="Cheng J.-F."/>
            <person name="Goodwin L."/>
            <person name="Pitluck S."/>
            <person name="Peters L."/>
            <person name="Mikhailova N."/>
            <person name="Held B."/>
            <person name="Detter J.C."/>
            <person name="Han C."/>
            <person name="Tapia R."/>
            <person name="Land M."/>
            <person name="Hauser L."/>
            <person name="Kyrpides N."/>
            <person name="Ivanova N."/>
            <person name="Pagani I."/>
            <person name="Samuel K."/>
            <person name="Teske A."/>
            <person name="Mueller J."/>
            <person name="Woyke T."/>
        </authorList>
    </citation>
    <scope>NUCLEOTIDE SEQUENCE [LARGE SCALE GENOMIC DNA]</scope>
    <source>
        <strain evidence="2 3">B18LD</strain>
    </source>
</reference>
<evidence type="ECO:0000256" key="1">
    <source>
        <dbReference type="SAM" id="Phobius"/>
    </source>
</evidence>
<keyword evidence="3" id="KW-1185">Reference proteome</keyword>
<dbReference type="STRING" id="395493.BegalDRAFT_0221"/>
<evidence type="ECO:0000313" key="2">
    <source>
        <dbReference type="EMBL" id="EIJ41143.1"/>
    </source>
</evidence>
<dbReference type="OrthoDB" id="9902261at2"/>
<keyword evidence="1" id="KW-1133">Transmembrane helix</keyword>
<dbReference type="AlphaFoldDB" id="I3CC00"/>
<dbReference type="Proteomes" id="UP000005744">
    <property type="component" value="Unassembled WGS sequence"/>
</dbReference>
<sequence>MLKTIIKLTFIPVLLLANMALITGIVNYLNPHQQANREKSLISAVQAEITPVLNRPVGLQTETHPLLPQRQLQTNHPTAFQATALAEQKTYNQHILLHFQRDQAQLTLAETSQLKDVLKQLAIRSSQKIQIVYGTDYADGSPVVLSTQTPKLRAHYVARFIHPYTEKVMMVYRPSLPEGTVIIEFLPS</sequence>
<protein>
    <submittedName>
        <fullName evidence="2">Uncharacterized protein</fullName>
    </submittedName>
</protein>
<evidence type="ECO:0000313" key="3">
    <source>
        <dbReference type="Proteomes" id="UP000005744"/>
    </source>
</evidence>
<feature type="transmembrane region" description="Helical" evidence="1">
    <location>
        <begin position="6"/>
        <end position="29"/>
    </location>
</feature>
<accession>I3CC00</accession>
<keyword evidence="1" id="KW-0472">Membrane</keyword>
<dbReference type="EMBL" id="JH600070">
    <property type="protein sequence ID" value="EIJ41143.1"/>
    <property type="molecule type" value="Genomic_DNA"/>
</dbReference>
<gene>
    <name evidence="2" type="ORF">BegalDRAFT_0221</name>
</gene>
<organism evidence="2 3">
    <name type="scientific">Beggiatoa alba B18LD</name>
    <dbReference type="NCBI Taxonomy" id="395493"/>
    <lineage>
        <taxon>Bacteria</taxon>
        <taxon>Pseudomonadati</taxon>
        <taxon>Pseudomonadota</taxon>
        <taxon>Gammaproteobacteria</taxon>
        <taxon>Thiotrichales</taxon>
        <taxon>Thiotrichaceae</taxon>
        <taxon>Beggiatoa</taxon>
    </lineage>
</organism>
<name>I3CC00_9GAMM</name>
<keyword evidence="1" id="KW-0812">Transmembrane</keyword>
<dbReference type="HOGENOM" id="CLU_1438488_0_0_6"/>